<dbReference type="Proteomes" id="UP001370590">
    <property type="component" value="Unassembled WGS sequence"/>
</dbReference>
<accession>A0ABU8SJ65</accession>
<name>A0ABU8SJ65_9LACO</name>
<keyword evidence="2" id="KW-1185">Reference proteome</keyword>
<protein>
    <recommendedName>
        <fullName evidence="3">DNA-binding protein</fullName>
    </recommendedName>
</protein>
<evidence type="ECO:0000313" key="1">
    <source>
        <dbReference type="EMBL" id="MEJ6399952.1"/>
    </source>
</evidence>
<evidence type="ECO:0008006" key="3">
    <source>
        <dbReference type="Google" id="ProtNLM"/>
    </source>
</evidence>
<organism evidence="1 2">
    <name type="scientific">Nicoliella lavandulae</name>
    <dbReference type="NCBI Taxonomy" id="3082954"/>
    <lineage>
        <taxon>Bacteria</taxon>
        <taxon>Bacillati</taxon>
        <taxon>Bacillota</taxon>
        <taxon>Bacilli</taxon>
        <taxon>Lactobacillales</taxon>
        <taxon>Lactobacillaceae</taxon>
        <taxon>Nicoliella</taxon>
    </lineage>
</organism>
<sequence>MITLLPVADWDEAKKNYDHCMTDDEIAFLHGISVNTVKVYRNRHGWGNANHVKRKYWNTKSNRELFQVDELPSGTVIASLFSQRKVEIQAKKYRAYQRKLKRKHKISLRNS</sequence>
<gene>
    <name evidence="1" type="ORF">R4146_01990</name>
</gene>
<comment type="caution">
    <text evidence="1">The sequence shown here is derived from an EMBL/GenBank/DDBJ whole genome shotgun (WGS) entry which is preliminary data.</text>
</comment>
<dbReference type="RefSeq" id="WP_339959782.1">
    <property type="nucleotide sequence ID" value="NZ_JAWMWH010000001.1"/>
</dbReference>
<evidence type="ECO:0000313" key="2">
    <source>
        <dbReference type="Proteomes" id="UP001370590"/>
    </source>
</evidence>
<dbReference type="EMBL" id="JAWMWH010000001">
    <property type="protein sequence ID" value="MEJ6399952.1"/>
    <property type="molecule type" value="Genomic_DNA"/>
</dbReference>
<proteinExistence type="predicted"/>
<reference evidence="1 2" key="1">
    <citation type="submission" date="2023-10" db="EMBL/GenBank/DDBJ databases">
        <title>Nicoliella lavandulae sp. nov. isolated from Lavandula angustifolia flowers.</title>
        <authorList>
            <person name="Alcantara C."/>
            <person name="Zuniga M."/>
            <person name="Landete J.M."/>
            <person name="Monedero V."/>
        </authorList>
    </citation>
    <scope>NUCLEOTIDE SEQUENCE [LARGE SCALE GENOMIC DNA]</scope>
    <source>
        <strain evidence="1 2">Es01</strain>
    </source>
</reference>